<dbReference type="Proteomes" id="UP000605201">
    <property type="component" value="Unassembled WGS sequence"/>
</dbReference>
<dbReference type="AlphaFoldDB" id="A0A8J6TRM8"/>
<accession>A0A8J6TRM8</accession>
<organism evidence="1 2">
    <name type="scientific">Candidatus Desulfatibia vada</name>
    <dbReference type="NCBI Taxonomy" id="2841696"/>
    <lineage>
        <taxon>Bacteria</taxon>
        <taxon>Pseudomonadati</taxon>
        <taxon>Thermodesulfobacteriota</taxon>
        <taxon>Desulfobacteria</taxon>
        <taxon>Desulfobacterales</taxon>
        <taxon>Desulfobacterales incertae sedis</taxon>
        <taxon>Candidatus Desulfatibia</taxon>
    </lineage>
</organism>
<dbReference type="EMBL" id="JACNIG010000398">
    <property type="protein sequence ID" value="MBC8434213.1"/>
    <property type="molecule type" value="Genomic_DNA"/>
</dbReference>
<evidence type="ECO:0000313" key="2">
    <source>
        <dbReference type="Proteomes" id="UP000605201"/>
    </source>
</evidence>
<gene>
    <name evidence="1" type="ORF">H8D96_20075</name>
</gene>
<protein>
    <submittedName>
        <fullName evidence="1">Uncharacterized protein</fullName>
    </submittedName>
</protein>
<reference evidence="1 2" key="1">
    <citation type="submission" date="2020-08" db="EMBL/GenBank/DDBJ databases">
        <title>Bridging the membrane lipid divide: bacteria of the FCB group superphylum have the potential to synthesize archaeal ether lipids.</title>
        <authorList>
            <person name="Villanueva L."/>
            <person name="Von Meijenfeldt F.A.B."/>
            <person name="Westbye A.B."/>
            <person name="Yadav S."/>
            <person name="Hopmans E.C."/>
            <person name="Dutilh B.E."/>
            <person name="Sinninghe Damste J.S."/>
        </authorList>
    </citation>
    <scope>NUCLEOTIDE SEQUENCE [LARGE SCALE GENOMIC DNA]</scope>
    <source>
        <strain evidence="1">NIOZ-UU17</strain>
    </source>
</reference>
<evidence type="ECO:0000313" key="1">
    <source>
        <dbReference type="EMBL" id="MBC8434213.1"/>
    </source>
</evidence>
<name>A0A8J6TRM8_9BACT</name>
<proteinExistence type="predicted"/>
<sequence length="50" mass="5740">MSQSDVPVPIMPLPDFFIGAHAKIMGWELATADRGRFHTYFPFVFLKMPQ</sequence>
<comment type="caution">
    <text evidence="1">The sequence shown here is derived from an EMBL/GenBank/DDBJ whole genome shotgun (WGS) entry which is preliminary data.</text>
</comment>